<protein>
    <submittedName>
        <fullName evidence="2">Uncharacterized protein</fullName>
    </submittedName>
</protein>
<feature type="compositionally biased region" description="Basic and acidic residues" evidence="1">
    <location>
        <begin position="34"/>
        <end position="44"/>
    </location>
</feature>
<dbReference type="AlphaFoldDB" id="A0AAV2N4Z1"/>
<proteinExistence type="predicted"/>
<dbReference type="EMBL" id="OZ034833">
    <property type="protein sequence ID" value="CAL1675110.1"/>
    <property type="molecule type" value="Genomic_DNA"/>
</dbReference>
<evidence type="ECO:0000313" key="2">
    <source>
        <dbReference type="EMBL" id="CAL1675110.1"/>
    </source>
</evidence>
<sequence>MEDACKSNEVSASRRPHRWVMGWKLNELALRKRQESRVGEELRGPRGMGYGRSGCNDVGRRRRWWRWFPPARIDSSMPGKETNPHAPFL</sequence>
<accession>A0AAV2N4Z1</accession>
<name>A0AAV2N4Z1_9HYME</name>
<gene>
    <name evidence="2" type="ORF">LPLAT_LOCUS1601</name>
</gene>
<reference evidence="2" key="1">
    <citation type="submission" date="2024-04" db="EMBL/GenBank/DDBJ databases">
        <authorList>
            <consortium name="Molecular Ecology Group"/>
        </authorList>
    </citation>
    <scope>NUCLEOTIDE SEQUENCE</scope>
</reference>
<feature type="region of interest" description="Disordered" evidence="1">
    <location>
        <begin position="34"/>
        <end position="54"/>
    </location>
</feature>
<dbReference type="Proteomes" id="UP001497644">
    <property type="component" value="Chromosome 10"/>
</dbReference>
<keyword evidence="3" id="KW-1185">Reference proteome</keyword>
<organism evidence="2 3">
    <name type="scientific">Lasius platythorax</name>
    <dbReference type="NCBI Taxonomy" id="488582"/>
    <lineage>
        <taxon>Eukaryota</taxon>
        <taxon>Metazoa</taxon>
        <taxon>Ecdysozoa</taxon>
        <taxon>Arthropoda</taxon>
        <taxon>Hexapoda</taxon>
        <taxon>Insecta</taxon>
        <taxon>Pterygota</taxon>
        <taxon>Neoptera</taxon>
        <taxon>Endopterygota</taxon>
        <taxon>Hymenoptera</taxon>
        <taxon>Apocrita</taxon>
        <taxon>Aculeata</taxon>
        <taxon>Formicoidea</taxon>
        <taxon>Formicidae</taxon>
        <taxon>Formicinae</taxon>
        <taxon>Lasius</taxon>
        <taxon>Lasius</taxon>
    </lineage>
</organism>
<evidence type="ECO:0000256" key="1">
    <source>
        <dbReference type="SAM" id="MobiDB-lite"/>
    </source>
</evidence>
<evidence type="ECO:0000313" key="3">
    <source>
        <dbReference type="Proteomes" id="UP001497644"/>
    </source>
</evidence>